<evidence type="ECO:0000259" key="2">
    <source>
        <dbReference type="Pfam" id="PF03807"/>
    </source>
</evidence>
<dbReference type="InterPro" id="IPR036291">
    <property type="entry name" value="NAD(P)-bd_dom_sf"/>
</dbReference>
<evidence type="ECO:0000313" key="4">
    <source>
        <dbReference type="Proteomes" id="UP000030023"/>
    </source>
</evidence>
<organism evidence="3 4">
    <name type="scientific">Oenococcus alcoholitolerans</name>
    <dbReference type="NCBI Taxonomy" id="931074"/>
    <lineage>
        <taxon>Bacteria</taxon>
        <taxon>Bacillati</taxon>
        <taxon>Bacillota</taxon>
        <taxon>Bacilli</taxon>
        <taxon>Lactobacillales</taxon>
        <taxon>Lactobacillaceae</taxon>
        <taxon>Oenococcus</taxon>
    </lineage>
</organism>
<accession>A0ABR4XPP2</accession>
<name>A0ABR4XPP2_9LACO</name>
<dbReference type="EMBL" id="AXCV01000382">
    <property type="protein sequence ID" value="KGO27718.1"/>
    <property type="molecule type" value="Genomic_DNA"/>
</dbReference>
<keyword evidence="1" id="KW-0560">Oxidoreductase</keyword>
<dbReference type="InterPro" id="IPR028939">
    <property type="entry name" value="P5C_Rdtase_cat_N"/>
</dbReference>
<dbReference type="Pfam" id="PF03807">
    <property type="entry name" value="F420_oxidored"/>
    <property type="match status" value="1"/>
</dbReference>
<comment type="caution">
    <text evidence="3">The sequence shown here is derived from an EMBL/GenBank/DDBJ whole genome shotgun (WGS) entry which is preliminary data.</text>
</comment>
<dbReference type="InterPro" id="IPR051267">
    <property type="entry name" value="STEAP_metalloreductase"/>
</dbReference>
<proteinExistence type="predicted"/>
<dbReference type="Proteomes" id="UP000030023">
    <property type="component" value="Unassembled WGS sequence"/>
</dbReference>
<reference evidence="3 4" key="1">
    <citation type="journal article" date="2014" name="Antonie Van Leeuwenhoek">
        <title>Oenococcus alcoholitolerans sp. nov., a lactic acid bacteria isolated from cachaca and ethanol fermentation processes.</title>
        <authorList>
            <person name="Badotti F."/>
            <person name="Moreira A.P."/>
            <person name="Tonon L.A."/>
            <person name="de Lucena B.T."/>
            <person name="Gomes Fde C."/>
            <person name="Kruger R."/>
            <person name="Thompson C.C."/>
            <person name="de Morais M.A.Jr."/>
            <person name="Rosa C.A."/>
            <person name="Thompson F.L."/>
        </authorList>
    </citation>
    <scope>NUCLEOTIDE SEQUENCE [LARGE SCALE GENOMIC DNA]</scope>
    <source>
        <strain evidence="3 4">UFRJ-M7.2.18</strain>
    </source>
</reference>
<dbReference type="PANTHER" id="PTHR14239:SF10">
    <property type="entry name" value="REDUCTASE"/>
    <property type="match status" value="1"/>
</dbReference>
<dbReference type="Gene3D" id="3.40.50.720">
    <property type="entry name" value="NAD(P)-binding Rossmann-like Domain"/>
    <property type="match status" value="1"/>
</dbReference>
<dbReference type="SUPFAM" id="SSF51735">
    <property type="entry name" value="NAD(P)-binding Rossmann-fold domains"/>
    <property type="match status" value="1"/>
</dbReference>
<sequence length="206" mass="22541">MIISFIGSGQVGRTLGDLFAKAGHKVILTNSRGKKSLERTVITLGENVFAGDQSDVRKSDLVVLATPFYAIEELDPSLLEGKIVVDATNYFPDRDGKNDQLISRKTASSRFVSDHFKNARVVKAFNILSVAGLSSLISFEDDSKRKVFPLAGDDVQAKKIVSDLIEQIGFAAYDVGSLDDSLLFQSDSPLFLFSGTLDEWKRRSAS</sequence>
<evidence type="ECO:0000256" key="1">
    <source>
        <dbReference type="ARBA" id="ARBA00023002"/>
    </source>
</evidence>
<gene>
    <name evidence="3" type="ORF">Q757_07425</name>
</gene>
<evidence type="ECO:0000313" key="3">
    <source>
        <dbReference type="EMBL" id="KGO27718.1"/>
    </source>
</evidence>
<dbReference type="PANTHER" id="PTHR14239">
    <property type="entry name" value="DUDULIN-RELATED"/>
    <property type="match status" value="1"/>
</dbReference>
<keyword evidence="4" id="KW-1185">Reference proteome</keyword>
<protein>
    <recommendedName>
        <fullName evidence="2">Pyrroline-5-carboxylate reductase catalytic N-terminal domain-containing protein</fullName>
    </recommendedName>
</protein>
<feature type="domain" description="Pyrroline-5-carboxylate reductase catalytic N-terminal" evidence="2">
    <location>
        <begin position="3"/>
        <end position="90"/>
    </location>
</feature>